<sequence length="384" mass="42876">MARRVFVHIGLPKTGTTYLQTIMWAHRPEMRAAGMLLPGRERRDHLWASCVVRDDPGVGKRSPKAPASWDVLQEEIAAWDGDAIVSHEFLASASAEQAQRMVAQLAPAEVHVVATARDFLGLFTSSWQESLKTGYTQPIEDYGREESDNPLKIWDWRCLDLGLVLERWSTAVPDERVHVITTPGSDQPRSALWDRFCGVVGLDPATCSTEGNFPNESMGVVEAELLRRVNERLVGFTSARDRGVWIRTFLADERLVPRKGERFWPPADHVADSRRRAERAITLIEQRGFDVVGDLDTLRPPAELPPRREPSSVTDAEVADAGADLVAQLLGDVRQLRQDNAALTRQLRRAQATAIPVPRGVRSALGRVWRRLRRLRRGGPGATA</sequence>
<comment type="caution">
    <text evidence="2">The sequence shown here is derived from an EMBL/GenBank/DDBJ whole genome shotgun (WGS) entry which is preliminary data.</text>
</comment>
<proteinExistence type="predicted"/>
<dbReference type="SUPFAM" id="SSF52540">
    <property type="entry name" value="P-loop containing nucleoside triphosphate hydrolases"/>
    <property type="match status" value="1"/>
</dbReference>
<name>A0ABT9NVV0_9ACTN</name>
<organism evidence="2 3">
    <name type="scientific">Nocardioides massiliensis</name>
    <dbReference type="NCBI Taxonomy" id="1325935"/>
    <lineage>
        <taxon>Bacteria</taxon>
        <taxon>Bacillati</taxon>
        <taxon>Actinomycetota</taxon>
        <taxon>Actinomycetes</taxon>
        <taxon>Propionibacteriales</taxon>
        <taxon>Nocardioidaceae</taxon>
        <taxon>Nocardioides</taxon>
    </lineage>
</organism>
<evidence type="ECO:0000256" key="1">
    <source>
        <dbReference type="SAM" id="Coils"/>
    </source>
</evidence>
<protein>
    <recommendedName>
        <fullName evidence="4">Sulfotransferase family protein</fullName>
    </recommendedName>
</protein>
<dbReference type="Gene3D" id="3.40.50.300">
    <property type="entry name" value="P-loop containing nucleotide triphosphate hydrolases"/>
    <property type="match status" value="1"/>
</dbReference>
<evidence type="ECO:0000313" key="3">
    <source>
        <dbReference type="Proteomes" id="UP001240447"/>
    </source>
</evidence>
<keyword evidence="1" id="KW-0175">Coiled coil</keyword>
<reference evidence="2 3" key="1">
    <citation type="submission" date="2023-07" db="EMBL/GenBank/DDBJ databases">
        <title>Sequencing the genomes of 1000 actinobacteria strains.</title>
        <authorList>
            <person name="Klenk H.-P."/>
        </authorList>
    </citation>
    <scope>NUCLEOTIDE SEQUENCE [LARGE SCALE GENOMIC DNA]</scope>
    <source>
        <strain evidence="2 3">GD13</strain>
    </source>
</reference>
<feature type="coiled-coil region" evidence="1">
    <location>
        <begin position="326"/>
        <end position="353"/>
    </location>
</feature>
<keyword evidence="3" id="KW-1185">Reference proteome</keyword>
<evidence type="ECO:0000313" key="2">
    <source>
        <dbReference type="EMBL" id="MDP9824145.1"/>
    </source>
</evidence>
<dbReference type="InterPro" id="IPR027417">
    <property type="entry name" value="P-loop_NTPase"/>
</dbReference>
<dbReference type="RefSeq" id="WP_306825428.1">
    <property type="nucleotide sequence ID" value="NZ_JAUSQM010000001.1"/>
</dbReference>
<dbReference type="Proteomes" id="UP001240447">
    <property type="component" value="Unassembled WGS sequence"/>
</dbReference>
<dbReference type="EMBL" id="JAUSQM010000001">
    <property type="protein sequence ID" value="MDP9824145.1"/>
    <property type="molecule type" value="Genomic_DNA"/>
</dbReference>
<accession>A0ABT9NVV0</accession>
<evidence type="ECO:0008006" key="4">
    <source>
        <dbReference type="Google" id="ProtNLM"/>
    </source>
</evidence>
<gene>
    <name evidence="2" type="ORF">J2S59_003954</name>
</gene>